<dbReference type="KEGG" id="vg:62974412"/>
<gene>
    <name evidence="1" type="primary">27</name>
    <name evidence="1" type="ORF">SEA_WILLIAM_27</name>
</gene>
<organism evidence="1 2">
    <name type="scientific">Gordonia phage William</name>
    <dbReference type="NCBI Taxonomy" id="2571253"/>
    <lineage>
        <taxon>Viruses</taxon>
        <taxon>Duplodnaviria</taxon>
        <taxon>Heunggongvirae</taxon>
        <taxon>Uroviricota</taxon>
        <taxon>Caudoviricetes</taxon>
        <taxon>Fairfaxidumvirus</taxon>
        <taxon>Fairfaxidumvirus william</taxon>
    </lineage>
</organism>
<dbReference type="RefSeq" id="YP_010001245.1">
    <property type="nucleotide sequence ID" value="NC_053174.1"/>
</dbReference>
<dbReference type="Proteomes" id="UP000319240">
    <property type="component" value="Segment"/>
</dbReference>
<evidence type="ECO:0000313" key="1">
    <source>
        <dbReference type="EMBL" id="QDF17122.1"/>
    </source>
</evidence>
<accession>A0A4Y6EF61</accession>
<name>A0A4Y6EF61_9CAUD</name>
<dbReference type="EMBL" id="MK801721">
    <property type="protein sequence ID" value="QDF17122.1"/>
    <property type="molecule type" value="Genomic_DNA"/>
</dbReference>
<reference evidence="1 2" key="1">
    <citation type="submission" date="2019-04" db="EMBL/GenBank/DDBJ databases">
        <authorList>
            <person name="Pope W.H."/>
            <person name="Garlena R.A."/>
            <person name="Russell D.A."/>
            <person name="Jacobs-Sera D."/>
            <person name="Hatfull G.F."/>
        </authorList>
    </citation>
    <scope>NUCLEOTIDE SEQUENCE [LARGE SCALE GENOMIC DNA]</scope>
</reference>
<sequence length="124" mass="13440">MTGSTPAIPEPYALDDPSVLRLGKFLSNAPLSNGQFAPIPDPLSTLVAQAVCNYTRDLVYSGEHGDYVPLGHWESTPDLGDVQVETVAGEVTRMIHRVTGISVLGENPDQAWKMLREKVRATHG</sequence>
<protein>
    <submittedName>
        <fullName evidence="1">Uncharacterized protein</fullName>
    </submittedName>
</protein>
<proteinExistence type="predicted"/>
<evidence type="ECO:0000313" key="2">
    <source>
        <dbReference type="Proteomes" id="UP000319240"/>
    </source>
</evidence>
<dbReference type="GeneID" id="62974412"/>
<keyword evidence="2" id="KW-1185">Reference proteome</keyword>